<evidence type="ECO:0000313" key="2">
    <source>
        <dbReference type="EMBL" id="OBY61678.1"/>
    </source>
</evidence>
<feature type="signal peptide" evidence="1">
    <location>
        <begin position="1"/>
        <end position="24"/>
    </location>
</feature>
<gene>
    <name evidence="2" type="ORF">LPB301_16625</name>
</gene>
<dbReference type="Proteomes" id="UP000092612">
    <property type="component" value="Unassembled WGS sequence"/>
</dbReference>
<dbReference type="EMBL" id="LSFL01000042">
    <property type="protein sequence ID" value="OBY61678.1"/>
    <property type="molecule type" value="Genomic_DNA"/>
</dbReference>
<evidence type="ECO:0008006" key="4">
    <source>
        <dbReference type="Google" id="ProtNLM"/>
    </source>
</evidence>
<accession>A0A1B8TQE0</accession>
<dbReference type="Gene3D" id="2.60.40.10">
    <property type="entry name" value="Immunoglobulins"/>
    <property type="match status" value="1"/>
</dbReference>
<dbReference type="InterPro" id="IPR011467">
    <property type="entry name" value="DUF1573"/>
</dbReference>
<feature type="chain" id="PRO_5008615414" description="DUF1573 domain-containing protein" evidence="1">
    <location>
        <begin position="25"/>
        <end position="180"/>
    </location>
</feature>
<name>A0A1B8TQE0_9FLAO</name>
<protein>
    <recommendedName>
        <fullName evidence="4">DUF1573 domain-containing protein</fullName>
    </recommendedName>
</protein>
<dbReference type="InterPro" id="IPR013783">
    <property type="entry name" value="Ig-like_fold"/>
</dbReference>
<comment type="caution">
    <text evidence="2">The sequence shown here is derived from an EMBL/GenBank/DDBJ whole genome shotgun (WGS) entry which is preliminary data.</text>
</comment>
<proteinExistence type="predicted"/>
<sequence>MIKFTTMKKLVLLFILTITISACDFRKPDIANVRKTKMEIENPDRHYYPILRGSELSAEYKFYNRGNEPLIIYDVQASCGCIEIDFPSTSIGKDDFGFITLDYDSAKNIGYVEFYITIVANTEKDIFTTIKFDLNVVTSPHYTQDYEEIYLQRRKEKLAGEVDGDLTQQGYYVDEERTIR</sequence>
<keyword evidence="1" id="KW-0732">Signal</keyword>
<organism evidence="2 3">
    <name type="scientific">Polaribacter reichenbachii</name>
    <dbReference type="NCBI Taxonomy" id="996801"/>
    <lineage>
        <taxon>Bacteria</taxon>
        <taxon>Pseudomonadati</taxon>
        <taxon>Bacteroidota</taxon>
        <taxon>Flavobacteriia</taxon>
        <taxon>Flavobacteriales</taxon>
        <taxon>Flavobacteriaceae</taxon>
    </lineage>
</organism>
<dbReference type="AlphaFoldDB" id="A0A1B8TQE0"/>
<dbReference type="Pfam" id="PF07610">
    <property type="entry name" value="DUF1573"/>
    <property type="match status" value="1"/>
</dbReference>
<keyword evidence="3" id="KW-1185">Reference proteome</keyword>
<dbReference type="OrthoDB" id="1033173at2"/>
<evidence type="ECO:0000256" key="1">
    <source>
        <dbReference type="SAM" id="SignalP"/>
    </source>
</evidence>
<reference evidence="3" key="1">
    <citation type="submission" date="2016-02" db="EMBL/GenBank/DDBJ databases">
        <title>Paenibacillus sp. LPB0068, isolated from Crassostrea gigas.</title>
        <authorList>
            <person name="Shin S.-K."/>
            <person name="Yi H."/>
        </authorList>
    </citation>
    <scope>NUCLEOTIDE SEQUENCE [LARGE SCALE GENOMIC DNA]</scope>
    <source>
        <strain evidence="3">KCTC 23969</strain>
    </source>
</reference>
<dbReference type="STRING" id="996801.BW723_11140"/>
<evidence type="ECO:0000313" key="3">
    <source>
        <dbReference type="Proteomes" id="UP000092612"/>
    </source>
</evidence>
<dbReference type="PROSITE" id="PS51257">
    <property type="entry name" value="PROKAR_LIPOPROTEIN"/>
    <property type="match status" value="1"/>
</dbReference>